<evidence type="ECO:0000259" key="9">
    <source>
        <dbReference type="PROSITE" id="PS51755"/>
    </source>
</evidence>
<dbReference type="PROSITE" id="PS51755">
    <property type="entry name" value="OMPR_PHOB"/>
    <property type="match status" value="1"/>
</dbReference>
<dbReference type="Gene3D" id="1.10.10.10">
    <property type="entry name" value="Winged helix-like DNA-binding domain superfamily/Winged helix DNA-binding domain"/>
    <property type="match status" value="1"/>
</dbReference>
<dbReference type="GO" id="GO:0000976">
    <property type="term" value="F:transcription cis-regulatory region binding"/>
    <property type="evidence" value="ECO:0007669"/>
    <property type="project" value="TreeGrafter"/>
</dbReference>
<dbReference type="PANTHER" id="PTHR48111">
    <property type="entry name" value="REGULATOR OF RPOS"/>
    <property type="match status" value="1"/>
</dbReference>
<dbReference type="STRING" id="343013.SAMN04489707_102230"/>
<proteinExistence type="predicted"/>
<dbReference type="Proteomes" id="UP000183656">
    <property type="component" value="Unassembled WGS sequence"/>
</dbReference>
<dbReference type="SUPFAM" id="SSF46894">
    <property type="entry name" value="C-terminal effector domain of the bipartite response regulators"/>
    <property type="match status" value="1"/>
</dbReference>
<protein>
    <submittedName>
        <fullName evidence="10">DNA-binding response regulator, OmpR family, contains REC and winged-helix (WHTH) domain</fullName>
    </submittedName>
</protein>
<name>A0A1I7J4I9_9BURK</name>
<evidence type="ECO:0000256" key="6">
    <source>
        <dbReference type="PROSITE-ProRule" id="PRU00169"/>
    </source>
</evidence>
<dbReference type="InterPro" id="IPR039420">
    <property type="entry name" value="WalR-like"/>
</dbReference>
<dbReference type="RefSeq" id="WP_074930241.1">
    <property type="nucleotide sequence ID" value="NZ_CYIG01000019.1"/>
</dbReference>
<evidence type="ECO:0000256" key="5">
    <source>
        <dbReference type="ARBA" id="ARBA00023163"/>
    </source>
</evidence>
<dbReference type="InterPro" id="IPR036388">
    <property type="entry name" value="WH-like_DNA-bd_sf"/>
</dbReference>
<dbReference type="Gene3D" id="3.40.50.2300">
    <property type="match status" value="1"/>
</dbReference>
<evidence type="ECO:0000313" key="10">
    <source>
        <dbReference type="EMBL" id="SFU80119.1"/>
    </source>
</evidence>
<dbReference type="InterPro" id="IPR011006">
    <property type="entry name" value="CheY-like_superfamily"/>
</dbReference>
<sequence length="242" mass="25793">MTSIPLPARTPIALVEDNTALRDELVFHLQCAGYVATGLPHGAALQAHLAHQPCCLVVLDVGLPGEDGLSICATLRAQRPELGVVVLTARGAARDRLNGLHEGADAYLVKPTPPDELLAVIANLVRRLQPCHKPPAVPATWCLDAWRQCLIPPQGGPLPLTASEVLLLQVLVRCAPASASRRALAQALGDPPGMEYRLEMAISRLRRKLAPASPTLEPIRAVRGVGYALTVPCVEQAEKLSK</sequence>
<organism evidence="10 11">
    <name type="scientific">Paenacidovorax caeni</name>
    <dbReference type="NCBI Taxonomy" id="343013"/>
    <lineage>
        <taxon>Bacteria</taxon>
        <taxon>Pseudomonadati</taxon>
        <taxon>Pseudomonadota</taxon>
        <taxon>Betaproteobacteria</taxon>
        <taxon>Burkholderiales</taxon>
        <taxon>Comamonadaceae</taxon>
        <taxon>Paenacidovorax</taxon>
    </lineage>
</organism>
<dbReference type="OrthoDB" id="8812574at2"/>
<keyword evidence="2" id="KW-0902">Two-component regulatory system</keyword>
<keyword evidence="11" id="KW-1185">Reference proteome</keyword>
<dbReference type="AlphaFoldDB" id="A0A1I7J4I9"/>
<evidence type="ECO:0000256" key="3">
    <source>
        <dbReference type="ARBA" id="ARBA00023015"/>
    </source>
</evidence>
<dbReference type="PANTHER" id="PTHR48111:SF1">
    <property type="entry name" value="TWO-COMPONENT RESPONSE REGULATOR ORR33"/>
    <property type="match status" value="1"/>
</dbReference>
<dbReference type="InterPro" id="IPR001789">
    <property type="entry name" value="Sig_transdc_resp-reg_receiver"/>
</dbReference>
<accession>A0A1I7J4I9</accession>
<evidence type="ECO:0000256" key="4">
    <source>
        <dbReference type="ARBA" id="ARBA00023125"/>
    </source>
</evidence>
<dbReference type="InterPro" id="IPR016032">
    <property type="entry name" value="Sig_transdc_resp-reg_C-effctor"/>
</dbReference>
<keyword evidence="4 7" id="KW-0238">DNA-binding</keyword>
<dbReference type="GO" id="GO:0032993">
    <property type="term" value="C:protein-DNA complex"/>
    <property type="evidence" value="ECO:0007669"/>
    <property type="project" value="TreeGrafter"/>
</dbReference>
<keyword evidence="3" id="KW-0805">Transcription regulation</keyword>
<feature type="modified residue" description="4-aspartylphosphate" evidence="6">
    <location>
        <position position="60"/>
    </location>
</feature>
<evidence type="ECO:0000259" key="8">
    <source>
        <dbReference type="PROSITE" id="PS50110"/>
    </source>
</evidence>
<dbReference type="SUPFAM" id="SSF52172">
    <property type="entry name" value="CheY-like"/>
    <property type="match status" value="1"/>
</dbReference>
<evidence type="ECO:0000256" key="1">
    <source>
        <dbReference type="ARBA" id="ARBA00022553"/>
    </source>
</evidence>
<dbReference type="Pfam" id="PF00486">
    <property type="entry name" value="Trans_reg_C"/>
    <property type="match status" value="1"/>
</dbReference>
<dbReference type="GO" id="GO:0005829">
    <property type="term" value="C:cytosol"/>
    <property type="evidence" value="ECO:0007669"/>
    <property type="project" value="TreeGrafter"/>
</dbReference>
<dbReference type="SMART" id="SM00448">
    <property type="entry name" value="REC"/>
    <property type="match status" value="1"/>
</dbReference>
<feature type="domain" description="OmpR/PhoB-type" evidence="9">
    <location>
        <begin position="132"/>
        <end position="231"/>
    </location>
</feature>
<dbReference type="GO" id="GO:0000156">
    <property type="term" value="F:phosphorelay response regulator activity"/>
    <property type="evidence" value="ECO:0007669"/>
    <property type="project" value="TreeGrafter"/>
</dbReference>
<gene>
    <name evidence="10" type="ORF">SAMN04489707_102230</name>
</gene>
<dbReference type="Pfam" id="PF00072">
    <property type="entry name" value="Response_reg"/>
    <property type="match status" value="1"/>
</dbReference>
<evidence type="ECO:0000313" key="11">
    <source>
        <dbReference type="Proteomes" id="UP000183656"/>
    </source>
</evidence>
<reference evidence="10 11" key="1">
    <citation type="submission" date="2016-10" db="EMBL/GenBank/DDBJ databases">
        <authorList>
            <person name="de Groot N.N."/>
        </authorList>
    </citation>
    <scope>NUCLEOTIDE SEQUENCE [LARGE SCALE GENOMIC DNA]</scope>
    <source>
        <strain evidence="10 11">R-24608</strain>
    </source>
</reference>
<dbReference type="GO" id="GO:0006355">
    <property type="term" value="P:regulation of DNA-templated transcription"/>
    <property type="evidence" value="ECO:0007669"/>
    <property type="project" value="InterPro"/>
</dbReference>
<feature type="domain" description="Response regulatory" evidence="8">
    <location>
        <begin position="11"/>
        <end position="125"/>
    </location>
</feature>
<dbReference type="SMART" id="SM00862">
    <property type="entry name" value="Trans_reg_C"/>
    <property type="match status" value="1"/>
</dbReference>
<evidence type="ECO:0000256" key="2">
    <source>
        <dbReference type="ARBA" id="ARBA00023012"/>
    </source>
</evidence>
<keyword evidence="5" id="KW-0804">Transcription</keyword>
<evidence type="ECO:0000256" key="7">
    <source>
        <dbReference type="PROSITE-ProRule" id="PRU01091"/>
    </source>
</evidence>
<keyword evidence="1 6" id="KW-0597">Phosphoprotein</keyword>
<dbReference type="InterPro" id="IPR001867">
    <property type="entry name" value="OmpR/PhoB-type_DNA-bd"/>
</dbReference>
<dbReference type="EMBL" id="FPBX01000022">
    <property type="protein sequence ID" value="SFU80119.1"/>
    <property type="molecule type" value="Genomic_DNA"/>
</dbReference>
<dbReference type="PROSITE" id="PS50110">
    <property type="entry name" value="RESPONSE_REGULATORY"/>
    <property type="match status" value="1"/>
</dbReference>
<dbReference type="CDD" id="cd00383">
    <property type="entry name" value="trans_reg_C"/>
    <property type="match status" value="1"/>
</dbReference>
<feature type="DNA-binding region" description="OmpR/PhoB-type" evidence="7">
    <location>
        <begin position="132"/>
        <end position="231"/>
    </location>
</feature>